<dbReference type="PROSITE" id="PS00122">
    <property type="entry name" value="CARBOXYLESTERASE_B_1"/>
    <property type="match status" value="2"/>
</dbReference>
<comment type="similarity">
    <text evidence="1">Belongs to the type-B carboxylesterase/lipase family.</text>
</comment>
<proteinExistence type="inferred from homology"/>
<evidence type="ECO:0000256" key="3">
    <source>
        <dbReference type="ARBA" id="ARBA00022801"/>
    </source>
</evidence>
<gene>
    <name evidence="7" type="ORF">TCAL_12710</name>
</gene>
<keyword evidence="2" id="KW-0719">Serine esterase</keyword>
<evidence type="ECO:0000313" key="7">
    <source>
        <dbReference type="EMBL" id="TRY79954.1"/>
    </source>
</evidence>
<dbReference type="InterPro" id="IPR019826">
    <property type="entry name" value="Carboxylesterase_B_AS"/>
</dbReference>
<evidence type="ECO:0000256" key="2">
    <source>
        <dbReference type="ARBA" id="ARBA00022487"/>
    </source>
</evidence>
<organism evidence="7 8">
    <name type="scientific">Tigriopus californicus</name>
    <name type="common">Marine copepod</name>
    <dbReference type="NCBI Taxonomy" id="6832"/>
    <lineage>
        <taxon>Eukaryota</taxon>
        <taxon>Metazoa</taxon>
        <taxon>Ecdysozoa</taxon>
        <taxon>Arthropoda</taxon>
        <taxon>Crustacea</taxon>
        <taxon>Multicrustacea</taxon>
        <taxon>Hexanauplia</taxon>
        <taxon>Copepoda</taxon>
        <taxon>Harpacticoida</taxon>
        <taxon>Harpacticidae</taxon>
        <taxon>Tigriopus</taxon>
    </lineage>
</organism>
<evidence type="ECO:0000256" key="1">
    <source>
        <dbReference type="ARBA" id="ARBA00005964"/>
    </source>
</evidence>
<dbReference type="STRING" id="6832.A0A553PQK3"/>
<evidence type="ECO:0000256" key="4">
    <source>
        <dbReference type="ARBA" id="ARBA00023180"/>
    </source>
</evidence>
<evidence type="ECO:0000313" key="8">
    <source>
        <dbReference type="Proteomes" id="UP000318571"/>
    </source>
</evidence>
<feature type="domain" description="Carboxylesterase type B" evidence="6">
    <location>
        <begin position="21"/>
        <end position="300"/>
    </location>
</feature>
<dbReference type="Proteomes" id="UP000318571">
    <property type="component" value="Chromosome 6"/>
</dbReference>
<dbReference type="PANTHER" id="PTHR43142">
    <property type="entry name" value="CARBOXYLIC ESTER HYDROLASE"/>
    <property type="match status" value="1"/>
</dbReference>
<name>A0A553PQK3_TIGCA</name>
<keyword evidence="8" id="KW-1185">Reference proteome</keyword>
<keyword evidence="4" id="KW-0325">Glycoprotein</keyword>
<dbReference type="AlphaFoldDB" id="A0A553PQK3"/>
<feature type="signal peptide" evidence="5">
    <location>
        <begin position="1"/>
        <end position="16"/>
    </location>
</feature>
<dbReference type="SUPFAM" id="SSF53474">
    <property type="entry name" value="alpha/beta-Hydrolases"/>
    <property type="match status" value="2"/>
</dbReference>
<dbReference type="EMBL" id="VCGU01000002">
    <property type="protein sequence ID" value="TRY79954.1"/>
    <property type="molecule type" value="Genomic_DNA"/>
</dbReference>
<sequence>MRGLVLFSVLIVGTWAQDVLVTLPDLGTIQGRTKETFGNLGVPKKPYYNFRNIPFAESSNHNLICGPSQLKQPVQLKRAIGTVEQPYDATKSGPLCPQLGLDEATLGQLTEAIVNDLIDTLLIDLELSGLISTESVITLLEDLFEVPVGGLTVAEIINNLLDVDFSVSEDCLHLAVSTPYLPGKDTERADLLPVMFFIYGGGFRAGTQMKMGYERLGDVNDVVLVAINYRLGPLGFMCLDTDSSAGNMGLLDQIVGLEWVRDNIEYFGGDPNQITIFGESAGAAIQSHFWIHNKGQFGLITRHNWTNMRGLVLFSVLIVGTWAQDVLVTLPDLGTIQGRTKETFGNLGVPKKPYYNFRNIPFAESVSGPKRFSQPVQLKRAIGTVEQPYDATKSGPLCPQLGLDEATLGQLTEAIVNDLIDTLLIDLELSGLISTESVITLLEDLFEVPVGGLTVAEIINNLLDVDFSVSEDCLHLAVSTPYLPGKDTERADLLPVMFFIYGGGFRAGTQMKMGYERLGDVNDVVLVAINYRLGPLGFMCLDTDSSAGNMGLLDQIVGLEWVRDNIEYFGGDPNQITIFGESAGAASGLFHKAIGQSASAASPWAFDDKYHEYYARQVAAKVGCVEEDLDLLVECMKTVPYTDIMVADSEFGRTNLLQLISLGPTYHNNSLTEALLSVPEAVLYVINSTMQQDEYFLRYQVIDYLLSVSEVNNGYAFSELIQEAYFKEDEMGDFTKMSRGLVDLLGVATLKASSYKMIEENSRFADSYFYALEMRDRKSFHRIFNQIGHPDLPVPGEENGLAAHADDLLYLFDVPLPLVLCNLKDFFNALAAAYVKCVAEVGLAEAEKCVTDHEGEFKAEWGECVDGHLSDNQLVVSDAMVKVWSNFAISGNPTPPESGLPTLNPWRRDDPQYIVFDYPVEVRSDYRKSYSKPRDNVH</sequence>
<keyword evidence="5" id="KW-0732">Signal</keyword>
<dbReference type="InterPro" id="IPR002018">
    <property type="entry name" value="CarbesteraseB"/>
</dbReference>
<dbReference type="PANTHER" id="PTHR43142:SF1">
    <property type="entry name" value="CARBOXYLIC ESTER HYDROLASE"/>
    <property type="match status" value="1"/>
</dbReference>
<comment type="caution">
    <text evidence="7">The sequence shown here is derived from an EMBL/GenBank/DDBJ whole genome shotgun (WGS) entry which is preliminary data.</text>
</comment>
<feature type="chain" id="PRO_5021774844" description="Carboxylesterase type B domain-containing protein" evidence="5">
    <location>
        <begin position="17"/>
        <end position="938"/>
    </location>
</feature>
<dbReference type="Pfam" id="PF00135">
    <property type="entry name" value="COesterase"/>
    <property type="match status" value="2"/>
</dbReference>
<keyword evidence="3" id="KW-0378">Hydrolase</keyword>
<dbReference type="GO" id="GO:0052689">
    <property type="term" value="F:carboxylic ester hydrolase activity"/>
    <property type="evidence" value="ECO:0007669"/>
    <property type="project" value="UniProtKB-KW"/>
</dbReference>
<evidence type="ECO:0000256" key="5">
    <source>
        <dbReference type="SAM" id="SignalP"/>
    </source>
</evidence>
<feature type="domain" description="Carboxylesterase type B" evidence="6">
    <location>
        <begin position="328"/>
        <end position="816"/>
    </location>
</feature>
<accession>A0A553PQK3</accession>
<reference evidence="7 8" key="1">
    <citation type="journal article" date="2018" name="Nat. Ecol. Evol.">
        <title>Genomic signatures of mitonuclear coevolution across populations of Tigriopus californicus.</title>
        <authorList>
            <person name="Barreto F.S."/>
            <person name="Watson E.T."/>
            <person name="Lima T.G."/>
            <person name="Willett C.S."/>
            <person name="Edmands S."/>
            <person name="Li W."/>
            <person name="Burton R.S."/>
        </authorList>
    </citation>
    <scope>NUCLEOTIDE SEQUENCE [LARGE SCALE GENOMIC DNA]</scope>
    <source>
        <strain evidence="7 8">San Diego</strain>
    </source>
</reference>
<protein>
    <recommendedName>
        <fullName evidence="6">Carboxylesterase type B domain-containing protein</fullName>
    </recommendedName>
</protein>
<dbReference type="Gene3D" id="3.40.50.1820">
    <property type="entry name" value="alpha/beta hydrolase"/>
    <property type="match status" value="2"/>
</dbReference>
<evidence type="ECO:0000259" key="6">
    <source>
        <dbReference type="Pfam" id="PF00135"/>
    </source>
</evidence>
<dbReference type="InterPro" id="IPR029058">
    <property type="entry name" value="AB_hydrolase_fold"/>
</dbReference>